<proteinExistence type="predicted"/>
<keyword evidence="3" id="KW-1185">Reference proteome</keyword>
<dbReference type="OrthoDB" id="9808046at2"/>
<dbReference type="KEGG" id="mey:TM49_08775"/>
<evidence type="ECO:0000313" key="2">
    <source>
        <dbReference type="EMBL" id="AJY45757.1"/>
    </source>
</evidence>
<dbReference type="HOGENOM" id="CLU_020027_11_2_5"/>
<dbReference type="STRING" id="1486262.TM49_08775"/>
<gene>
    <name evidence="2" type="ORF">TM49_08775</name>
</gene>
<dbReference type="Pfam" id="PF00144">
    <property type="entry name" value="Beta-lactamase"/>
    <property type="match status" value="1"/>
</dbReference>
<dbReference type="InterPro" id="IPR001466">
    <property type="entry name" value="Beta-lactam-related"/>
</dbReference>
<reference evidence="2 3" key="1">
    <citation type="journal article" date="2015" name="Genome Announc.">
        <title>Complete genome sequence of Martelella endophytica YC6887, which has antifungal activity associated with a halophyte.</title>
        <authorList>
            <person name="Khan A."/>
            <person name="Khan H."/>
            <person name="Chung E.J."/>
            <person name="Hossain M.T."/>
            <person name="Chung Y.R."/>
        </authorList>
    </citation>
    <scope>NUCLEOTIDE SEQUENCE [LARGE SCALE GENOMIC DNA]</scope>
    <source>
        <strain evidence="2">YC6887</strain>
    </source>
</reference>
<dbReference type="InterPro" id="IPR012338">
    <property type="entry name" value="Beta-lactam/transpept-like"/>
</dbReference>
<dbReference type="AlphaFoldDB" id="A0A0D5LPQ8"/>
<name>A0A0D5LPQ8_MAREN</name>
<protein>
    <recommendedName>
        <fullName evidence="1">Beta-lactamase-related domain-containing protein</fullName>
    </recommendedName>
</protein>
<dbReference type="SUPFAM" id="SSF56601">
    <property type="entry name" value="beta-lactamase/transpeptidase-like"/>
    <property type="match status" value="1"/>
</dbReference>
<dbReference type="EMBL" id="CP010803">
    <property type="protein sequence ID" value="AJY45757.1"/>
    <property type="molecule type" value="Genomic_DNA"/>
</dbReference>
<sequence length="371" mass="40010">MDIAARTDAVIDRSIDEGRIVGTVVKVLRGGEPVYVRAAGYADREAGKPVQEDTIFRYASVTKPFVATAALAMIDAGKFTLDSHVSELLPWFHPPGPDGRQAVITVRQLLTHTAGLTYKPGAGILSVHDSISLGIENTNRTLEENFSLHNTVPLAYQPGTAWEYSIAIDILGAILAEVHGGSVEDALRHYVFAPLGIADTGFRVADRERLATAYYNAEPAPQPMGEPERVKFSEEMTYTFSPARILNREAFQGGGGGMAGTADAVVRLLEMYRRDGTGVLNTETARAACRNQIGDLRLRPGVRFSFIGSVMENPALDNSHLPEGTVAWGGIYGNNWCYHPASGTVVVALTNTAPEGCDGPFKFQLQEAVFG</sequence>
<dbReference type="PANTHER" id="PTHR43283:SF3">
    <property type="entry name" value="BETA-LACTAMASE FAMILY PROTEIN (AFU_ORTHOLOGUE AFUA_5G07500)"/>
    <property type="match status" value="1"/>
</dbReference>
<feature type="domain" description="Beta-lactamase-related" evidence="1">
    <location>
        <begin position="8"/>
        <end position="356"/>
    </location>
</feature>
<dbReference type="InterPro" id="IPR050789">
    <property type="entry name" value="Diverse_Enzym_Activities"/>
</dbReference>
<dbReference type="Gene3D" id="3.40.710.10">
    <property type="entry name" value="DD-peptidase/beta-lactamase superfamily"/>
    <property type="match status" value="1"/>
</dbReference>
<evidence type="ECO:0000313" key="3">
    <source>
        <dbReference type="Proteomes" id="UP000032611"/>
    </source>
</evidence>
<organism evidence="2 3">
    <name type="scientific">Martelella endophytica</name>
    <dbReference type="NCBI Taxonomy" id="1486262"/>
    <lineage>
        <taxon>Bacteria</taxon>
        <taxon>Pseudomonadati</taxon>
        <taxon>Pseudomonadota</taxon>
        <taxon>Alphaproteobacteria</taxon>
        <taxon>Hyphomicrobiales</taxon>
        <taxon>Aurantimonadaceae</taxon>
        <taxon>Martelella</taxon>
    </lineage>
</organism>
<dbReference type="Proteomes" id="UP000032611">
    <property type="component" value="Chromosome"/>
</dbReference>
<dbReference type="RefSeq" id="WP_045680615.1">
    <property type="nucleotide sequence ID" value="NZ_CP010803.1"/>
</dbReference>
<evidence type="ECO:0000259" key="1">
    <source>
        <dbReference type="Pfam" id="PF00144"/>
    </source>
</evidence>
<dbReference type="PATRIC" id="fig|1486262.3.peg.1816"/>
<accession>A0A0D5LPQ8</accession>
<dbReference type="PANTHER" id="PTHR43283">
    <property type="entry name" value="BETA-LACTAMASE-RELATED"/>
    <property type="match status" value="1"/>
</dbReference>